<dbReference type="Gene3D" id="2.40.10.10">
    <property type="entry name" value="Trypsin-like serine proteases"/>
    <property type="match status" value="1"/>
</dbReference>
<dbReference type="PANTHER" id="PTHR24264">
    <property type="entry name" value="TRYPSIN-RELATED"/>
    <property type="match status" value="1"/>
</dbReference>
<evidence type="ECO:0000256" key="2">
    <source>
        <dbReference type="ARBA" id="ARBA00022525"/>
    </source>
</evidence>
<dbReference type="Proteomes" id="UP001381693">
    <property type="component" value="Unassembled WGS sequence"/>
</dbReference>
<reference evidence="8 9" key="1">
    <citation type="submission" date="2023-11" db="EMBL/GenBank/DDBJ databases">
        <title>Halocaridina rubra genome assembly.</title>
        <authorList>
            <person name="Smith C."/>
        </authorList>
    </citation>
    <scope>NUCLEOTIDE SEQUENCE [LARGE SCALE GENOMIC DNA]</scope>
    <source>
        <strain evidence="8">EP-1</strain>
        <tissue evidence="8">Whole</tissue>
    </source>
</reference>
<name>A0AAN8WLV7_HALRR</name>
<evidence type="ECO:0000313" key="9">
    <source>
        <dbReference type="Proteomes" id="UP001381693"/>
    </source>
</evidence>
<accession>A0AAN8WLV7</accession>
<dbReference type="Pfam" id="PF00089">
    <property type="entry name" value="Trypsin"/>
    <property type="match status" value="1"/>
</dbReference>
<comment type="caution">
    <text evidence="8">The sequence shown here is derived from an EMBL/GenBank/DDBJ whole genome shotgun (WGS) entry which is preliminary data.</text>
</comment>
<feature type="domain" description="Peptidase S1" evidence="7">
    <location>
        <begin position="1"/>
        <end position="78"/>
    </location>
</feature>
<dbReference type="PROSITE" id="PS50240">
    <property type="entry name" value="TRYPSIN_DOM"/>
    <property type="match status" value="1"/>
</dbReference>
<dbReference type="AlphaFoldDB" id="A0AAN8WLV7"/>
<proteinExistence type="predicted"/>
<keyword evidence="4" id="KW-0378">Hydrolase</keyword>
<sequence>MLDLVFLKSALLCHPVTRSYSKGDSGGPLVCCENSTSDIASCRLSGVTSWGIGCATRGIPGVYTEVAHYIDWIKSSIKAEDGARAAKRLALFR</sequence>
<dbReference type="EMBL" id="JAXCGZ010018609">
    <property type="protein sequence ID" value="KAK7067382.1"/>
    <property type="molecule type" value="Genomic_DNA"/>
</dbReference>
<dbReference type="PANTHER" id="PTHR24264:SF15">
    <property type="entry name" value="RIKEN CDNA 2210010C04 GENE"/>
    <property type="match status" value="1"/>
</dbReference>
<evidence type="ECO:0000256" key="3">
    <source>
        <dbReference type="ARBA" id="ARBA00022670"/>
    </source>
</evidence>
<dbReference type="InterPro" id="IPR050127">
    <property type="entry name" value="Serine_Proteases_S1"/>
</dbReference>
<keyword evidence="5" id="KW-0720">Serine protease</keyword>
<keyword evidence="9" id="KW-1185">Reference proteome</keyword>
<organism evidence="8 9">
    <name type="scientific">Halocaridina rubra</name>
    <name type="common">Hawaiian red shrimp</name>
    <dbReference type="NCBI Taxonomy" id="373956"/>
    <lineage>
        <taxon>Eukaryota</taxon>
        <taxon>Metazoa</taxon>
        <taxon>Ecdysozoa</taxon>
        <taxon>Arthropoda</taxon>
        <taxon>Crustacea</taxon>
        <taxon>Multicrustacea</taxon>
        <taxon>Malacostraca</taxon>
        <taxon>Eumalacostraca</taxon>
        <taxon>Eucarida</taxon>
        <taxon>Decapoda</taxon>
        <taxon>Pleocyemata</taxon>
        <taxon>Caridea</taxon>
        <taxon>Atyoidea</taxon>
        <taxon>Atyidae</taxon>
        <taxon>Halocaridina</taxon>
    </lineage>
</organism>
<dbReference type="GO" id="GO:0006508">
    <property type="term" value="P:proteolysis"/>
    <property type="evidence" value="ECO:0007669"/>
    <property type="project" value="UniProtKB-KW"/>
</dbReference>
<dbReference type="InterPro" id="IPR043504">
    <property type="entry name" value="Peptidase_S1_PA_chymotrypsin"/>
</dbReference>
<dbReference type="GO" id="GO:0005615">
    <property type="term" value="C:extracellular space"/>
    <property type="evidence" value="ECO:0007669"/>
    <property type="project" value="TreeGrafter"/>
</dbReference>
<evidence type="ECO:0000256" key="4">
    <source>
        <dbReference type="ARBA" id="ARBA00022801"/>
    </source>
</evidence>
<evidence type="ECO:0000256" key="6">
    <source>
        <dbReference type="ARBA" id="ARBA00023157"/>
    </source>
</evidence>
<keyword evidence="2" id="KW-0964">Secreted</keyword>
<evidence type="ECO:0000259" key="7">
    <source>
        <dbReference type="PROSITE" id="PS50240"/>
    </source>
</evidence>
<dbReference type="GO" id="GO:0004252">
    <property type="term" value="F:serine-type endopeptidase activity"/>
    <property type="evidence" value="ECO:0007669"/>
    <property type="project" value="InterPro"/>
</dbReference>
<protein>
    <submittedName>
        <fullName evidence="8">Trypsin-2</fullName>
    </submittedName>
</protein>
<evidence type="ECO:0000313" key="8">
    <source>
        <dbReference type="EMBL" id="KAK7067382.1"/>
    </source>
</evidence>
<dbReference type="SUPFAM" id="SSF50494">
    <property type="entry name" value="Trypsin-like serine proteases"/>
    <property type="match status" value="1"/>
</dbReference>
<keyword evidence="6" id="KW-1015">Disulfide bond</keyword>
<dbReference type="InterPro" id="IPR009003">
    <property type="entry name" value="Peptidase_S1_PA"/>
</dbReference>
<evidence type="ECO:0000256" key="1">
    <source>
        <dbReference type="ARBA" id="ARBA00004613"/>
    </source>
</evidence>
<evidence type="ECO:0000256" key="5">
    <source>
        <dbReference type="ARBA" id="ARBA00022825"/>
    </source>
</evidence>
<gene>
    <name evidence="8" type="primary">PRSS2_2</name>
    <name evidence="8" type="ORF">SK128_016148</name>
</gene>
<keyword evidence="3" id="KW-0645">Protease</keyword>
<dbReference type="InterPro" id="IPR001254">
    <property type="entry name" value="Trypsin_dom"/>
</dbReference>
<comment type="subcellular location">
    <subcellularLocation>
        <location evidence="1">Secreted</location>
    </subcellularLocation>
</comment>